<organism evidence="2 3">
    <name type="scientific">Haloarcula limicola</name>
    <dbReference type="NCBI Taxonomy" id="1429915"/>
    <lineage>
        <taxon>Archaea</taxon>
        <taxon>Methanobacteriati</taxon>
        <taxon>Methanobacteriota</taxon>
        <taxon>Stenosarchaea group</taxon>
        <taxon>Halobacteria</taxon>
        <taxon>Halobacteriales</taxon>
        <taxon>Haloarculaceae</taxon>
        <taxon>Haloarcula</taxon>
    </lineage>
</organism>
<feature type="transmembrane region" description="Helical" evidence="1">
    <location>
        <begin position="79"/>
        <end position="99"/>
    </location>
</feature>
<evidence type="ECO:0000256" key="1">
    <source>
        <dbReference type="SAM" id="Phobius"/>
    </source>
</evidence>
<keyword evidence="3" id="KW-1185">Reference proteome</keyword>
<dbReference type="NCBIfam" id="NF037970">
    <property type="entry name" value="vanZ_1"/>
    <property type="match status" value="1"/>
</dbReference>
<keyword evidence="1" id="KW-1133">Transmembrane helix</keyword>
<sequence>MTVRLPLLPRWLRWSAVALVGGFIFYTSVVVAPPATPIDDVKLTLIPLDKWRHLVAYAALAGTLVYATTDWSLERRWTALTVVAVAVLYGIGIEVGQSFRPDRYLSLGDAYANAVGALLVTPWYLLRRYVTFVDVRSGLR</sequence>
<feature type="transmembrane region" description="Helical" evidence="1">
    <location>
        <begin position="12"/>
        <end position="31"/>
    </location>
</feature>
<gene>
    <name evidence="2" type="ORF">KTS45_12065</name>
</gene>
<feature type="transmembrane region" description="Helical" evidence="1">
    <location>
        <begin position="51"/>
        <end position="67"/>
    </location>
</feature>
<dbReference type="PANTHER" id="PTHR28008:SF1">
    <property type="entry name" value="DOMAIN PROTEIN, PUTATIVE (AFU_ORTHOLOGUE AFUA_3G10980)-RELATED"/>
    <property type="match status" value="1"/>
</dbReference>
<keyword evidence="1" id="KW-0472">Membrane</keyword>
<evidence type="ECO:0000313" key="3">
    <source>
        <dbReference type="Proteomes" id="UP000766550"/>
    </source>
</evidence>
<keyword evidence="1" id="KW-0812">Transmembrane</keyword>
<name>A0A8J7YAL6_9EURY</name>
<protein>
    <submittedName>
        <fullName evidence="2">VanZ family protein</fullName>
    </submittedName>
</protein>
<dbReference type="OrthoDB" id="214957at2157"/>
<comment type="caution">
    <text evidence="2">The sequence shown here is derived from an EMBL/GenBank/DDBJ whole genome shotgun (WGS) entry which is preliminary data.</text>
</comment>
<dbReference type="EMBL" id="JAHQXF010000002">
    <property type="protein sequence ID" value="MBV0924933.1"/>
    <property type="molecule type" value="Genomic_DNA"/>
</dbReference>
<feature type="transmembrane region" description="Helical" evidence="1">
    <location>
        <begin position="111"/>
        <end position="130"/>
    </location>
</feature>
<dbReference type="PANTHER" id="PTHR28008">
    <property type="entry name" value="DOMAIN PROTEIN, PUTATIVE (AFU_ORTHOLOGUE AFUA_3G10980)-RELATED"/>
    <property type="match status" value="1"/>
</dbReference>
<evidence type="ECO:0000313" key="2">
    <source>
        <dbReference type="EMBL" id="MBV0924933.1"/>
    </source>
</evidence>
<dbReference type="AlphaFoldDB" id="A0A8J7YAL6"/>
<dbReference type="Proteomes" id="UP000766550">
    <property type="component" value="Unassembled WGS sequence"/>
</dbReference>
<accession>A0A8J7YAL6</accession>
<reference evidence="2 3" key="1">
    <citation type="submission" date="2021-06" db="EMBL/GenBank/DDBJ databases">
        <title>New haloarchaea isolates fom saline soil.</title>
        <authorList>
            <person name="Duran-Viseras A."/>
            <person name="Sanchez-Porro C.S."/>
            <person name="Ventosa A."/>
        </authorList>
    </citation>
    <scope>NUCLEOTIDE SEQUENCE [LARGE SCALE GENOMIC DNA]</scope>
    <source>
        <strain evidence="2 3">JCM 183640</strain>
    </source>
</reference>
<proteinExistence type="predicted"/>
<dbReference type="RefSeq" id="WP_162317782.1">
    <property type="nucleotide sequence ID" value="NZ_JAHQXF010000002.1"/>
</dbReference>